<name>A0A853CVT3_9MICO</name>
<reference evidence="3 4" key="1">
    <citation type="submission" date="2020-07" db="EMBL/GenBank/DDBJ databases">
        <title>Sequencing the genomes of 1000 actinobacteria strains.</title>
        <authorList>
            <person name="Klenk H.-P."/>
        </authorList>
    </citation>
    <scope>NUCLEOTIDE SEQUENCE [LARGE SCALE GENOMIC DNA]</scope>
    <source>
        <strain evidence="3 4">DSM 15165</strain>
    </source>
</reference>
<dbReference type="EMBL" id="JACCFL010000001">
    <property type="protein sequence ID" value="NYJ24532.1"/>
    <property type="molecule type" value="Genomic_DNA"/>
</dbReference>
<feature type="transmembrane region" description="Helical" evidence="2">
    <location>
        <begin position="105"/>
        <end position="126"/>
    </location>
</feature>
<gene>
    <name evidence="3" type="ORF">HNR13_002819</name>
</gene>
<proteinExistence type="predicted"/>
<sequence length="157" mass="15919">MPFLARRRALLLVLAAATVVVGLTVHETLQSAAGAFAGDALYAVLLFLLVALVVPRAPVLVVGGVAFAVCAAVEVLQLTGVPARLSAAIPGVELVLGSTFQWVDLVAYAVGASLATAVSAGVERWLRRRAAGSSRGAPTTPSAGAPGRRPPAGTRSR</sequence>
<feature type="transmembrane region" description="Helical" evidence="2">
    <location>
        <begin position="32"/>
        <end position="54"/>
    </location>
</feature>
<feature type="transmembrane region" description="Helical" evidence="2">
    <location>
        <begin position="61"/>
        <end position="85"/>
    </location>
</feature>
<accession>A0A853CVT3</accession>
<dbReference type="RefSeq" id="WP_179606723.1">
    <property type="nucleotide sequence ID" value="NZ_BAABEH010000001.1"/>
</dbReference>
<evidence type="ECO:0000313" key="4">
    <source>
        <dbReference type="Proteomes" id="UP000578352"/>
    </source>
</evidence>
<feature type="compositionally biased region" description="Low complexity" evidence="1">
    <location>
        <begin position="131"/>
        <end position="157"/>
    </location>
</feature>
<dbReference type="AlphaFoldDB" id="A0A853CVT3"/>
<protein>
    <recommendedName>
        <fullName evidence="5">DUF2809 domain-containing protein</fullName>
    </recommendedName>
</protein>
<evidence type="ECO:0008006" key="5">
    <source>
        <dbReference type="Google" id="ProtNLM"/>
    </source>
</evidence>
<feature type="region of interest" description="Disordered" evidence="1">
    <location>
        <begin position="129"/>
        <end position="157"/>
    </location>
</feature>
<keyword evidence="2" id="KW-0812">Transmembrane</keyword>
<dbReference type="Proteomes" id="UP000578352">
    <property type="component" value="Unassembled WGS sequence"/>
</dbReference>
<evidence type="ECO:0000256" key="1">
    <source>
        <dbReference type="SAM" id="MobiDB-lite"/>
    </source>
</evidence>
<evidence type="ECO:0000313" key="3">
    <source>
        <dbReference type="EMBL" id="NYJ24532.1"/>
    </source>
</evidence>
<evidence type="ECO:0000256" key="2">
    <source>
        <dbReference type="SAM" id="Phobius"/>
    </source>
</evidence>
<dbReference type="Pfam" id="PF10990">
    <property type="entry name" value="DUF2809"/>
    <property type="match status" value="1"/>
</dbReference>
<keyword evidence="2" id="KW-1133">Transmembrane helix</keyword>
<comment type="caution">
    <text evidence="3">The sequence shown here is derived from an EMBL/GenBank/DDBJ whole genome shotgun (WGS) entry which is preliminary data.</text>
</comment>
<dbReference type="InterPro" id="IPR021257">
    <property type="entry name" value="DUF2809"/>
</dbReference>
<organism evidence="3 4">
    <name type="scientific">Leifsonia shinshuensis</name>
    <dbReference type="NCBI Taxonomy" id="150026"/>
    <lineage>
        <taxon>Bacteria</taxon>
        <taxon>Bacillati</taxon>
        <taxon>Actinomycetota</taxon>
        <taxon>Actinomycetes</taxon>
        <taxon>Micrococcales</taxon>
        <taxon>Microbacteriaceae</taxon>
        <taxon>Leifsonia</taxon>
    </lineage>
</organism>
<keyword evidence="2" id="KW-0472">Membrane</keyword>